<dbReference type="InterPro" id="IPR027417">
    <property type="entry name" value="P-loop_NTPase"/>
</dbReference>
<dbReference type="GO" id="GO:0003723">
    <property type="term" value="F:RNA binding"/>
    <property type="evidence" value="ECO:0007669"/>
    <property type="project" value="InterPro"/>
</dbReference>
<name>A0A955L3C7_9BACT</name>
<evidence type="ECO:0000313" key="1">
    <source>
        <dbReference type="EMBL" id="MCA9382145.1"/>
    </source>
</evidence>
<proteinExistence type="predicted"/>
<organism evidence="1 2">
    <name type="scientific">Candidatus Dojkabacteria bacterium</name>
    <dbReference type="NCBI Taxonomy" id="2099670"/>
    <lineage>
        <taxon>Bacteria</taxon>
        <taxon>Candidatus Dojkabacteria</taxon>
    </lineage>
</organism>
<dbReference type="SUPFAM" id="SSF52540">
    <property type="entry name" value="P-loop containing nucleoside triphosphate hydrolases"/>
    <property type="match status" value="1"/>
</dbReference>
<dbReference type="PANTHER" id="PTHR46425">
    <property type="entry name" value="TRANSCRIPTION TERMINATION FACTOR RHO"/>
    <property type="match status" value="1"/>
</dbReference>
<dbReference type="GO" id="GO:0006353">
    <property type="term" value="P:DNA-templated transcription termination"/>
    <property type="evidence" value="ECO:0007669"/>
    <property type="project" value="InterPro"/>
</dbReference>
<dbReference type="EMBL" id="JAGQLG010000071">
    <property type="protein sequence ID" value="MCA9382145.1"/>
    <property type="molecule type" value="Genomic_DNA"/>
</dbReference>
<evidence type="ECO:0000313" key="2">
    <source>
        <dbReference type="Proteomes" id="UP000782843"/>
    </source>
</evidence>
<dbReference type="InterPro" id="IPR004665">
    <property type="entry name" value="Term_rho"/>
</dbReference>
<dbReference type="GO" id="GO:0005524">
    <property type="term" value="F:ATP binding"/>
    <property type="evidence" value="ECO:0007669"/>
    <property type="project" value="InterPro"/>
</dbReference>
<comment type="caution">
    <text evidence="1">The sequence shown here is derived from an EMBL/GenBank/DDBJ whole genome shotgun (WGS) entry which is preliminary data.</text>
</comment>
<dbReference type="Gene3D" id="3.40.50.300">
    <property type="entry name" value="P-loop containing nucleotide triphosphate hydrolases"/>
    <property type="match status" value="1"/>
</dbReference>
<sequence>YNITMPPSGRTLSGGFDPAALYPPKKFFGAARNFEIGGSLTILATALVDTGSRMDDLVYEEFKGTGNMELHLDRKLAERRVYPSIDIVKSGTRNEELLLSKDVLAQSWRVRRMLETFDDKQKMPILVDRMKKTKTNEEFLATLHEDI</sequence>
<reference evidence="1" key="2">
    <citation type="journal article" date="2021" name="Microbiome">
        <title>Successional dynamics and alternative stable states in a saline activated sludge microbial community over 9 years.</title>
        <authorList>
            <person name="Wang Y."/>
            <person name="Ye J."/>
            <person name="Ju F."/>
            <person name="Liu L."/>
            <person name="Boyd J.A."/>
            <person name="Deng Y."/>
            <person name="Parks D.H."/>
            <person name="Jiang X."/>
            <person name="Yin X."/>
            <person name="Woodcroft B.J."/>
            <person name="Tyson G.W."/>
            <person name="Hugenholtz P."/>
            <person name="Polz M.F."/>
            <person name="Zhang T."/>
        </authorList>
    </citation>
    <scope>NUCLEOTIDE SEQUENCE</scope>
    <source>
        <strain evidence="1">HKST-UBA10</strain>
    </source>
</reference>
<feature type="non-terminal residue" evidence="1">
    <location>
        <position position="1"/>
    </location>
</feature>
<dbReference type="PANTHER" id="PTHR46425:SF1">
    <property type="entry name" value="TRANSCRIPTION TERMINATION FACTOR RHO"/>
    <property type="match status" value="1"/>
</dbReference>
<accession>A0A955L3C7</accession>
<dbReference type="AlphaFoldDB" id="A0A955L3C7"/>
<reference evidence="1" key="1">
    <citation type="submission" date="2020-04" db="EMBL/GenBank/DDBJ databases">
        <authorList>
            <person name="Zhang T."/>
        </authorList>
    </citation>
    <scope>NUCLEOTIDE SEQUENCE</scope>
    <source>
        <strain evidence="1">HKST-UBA10</strain>
    </source>
</reference>
<protein>
    <submittedName>
        <fullName evidence="1">Transcription termination factor Rho</fullName>
    </submittedName>
</protein>
<gene>
    <name evidence="1" type="ORF">KC660_01920</name>
</gene>
<dbReference type="GO" id="GO:0008186">
    <property type="term" value="F:ATP-dependent activity, acting on RNA"/>
    <property type="evidence" value="ECO:0007669"/>
    <property type="project" value="InterPro"/>
</dbReference>
<dbReference type="Proteomes" id="UP000782843">
    <property type="component" value="Unassembled WGS sequence"/>
</dbReference>